<sequence length="227" mass="25036">MEKKNKIPIDQVDDKIDAWTFIRTVKKESIERNDHLSPESTEHITDNDTIHESRSTKSAGSPSTPPRKCSEDSSLSSTLASKLKLKPSLRMKAFVNRRQDTFHSLEMCVDHSEEVPGPSHDSDSPASLAGDFLKMPSIESMHIAPAIQNRIHKKNHSDPTITASGLKSKNPSPETVCGQTATKNGDPAQQSKTKRVLHTFPHPDGSGCVIGYCTEEPIAENKRNSSR</sequence>
<gene>
    <name evidence="2" type="ORF">DdX_04827</name>
</gene>
<evidence type="ECO:0000256" key="1">
    <source>
        <dbReference type="SAM" id="MobiDB-lite"/>
    </source>
</evidence>
<organism evidence="2 3">
    <name type="scientific">Ditylenchus destructor</name>
    <dbReference type="NCBI Taxonomy" id="166010"/>
    <lineage>
        <taxon>Eukaryota</taxon>
        <taxon>Metazoa</taxon>
        <taxon>Ecdysozoa</taxon>
        <taxon>Nematoda</taxon>
        <taxon>Chromadorea</taxon>
        <taxon>Rhabditida</taxon>
        <taxon>Tylenchina</taxon>
        <taxon>Tylenchomorpha</taxon>
        <taxon>Sphaerularioidea</taxon>
        <taxon>Anguinidae</taxon>
        <taxon>Anguininae</taxon>
        <taxon>Ditylenchus</taxon>
    </lineage>
</organism>
<evidence type="ECO:0000313" key="2">
    <source>
        <dbReference type="EMBL" id="KAI1720588.1"/>
    </source>
</evidence>
<feature type="region of interest" description="Disordered" evidence="1">
    <location>
        <begin position="148"/>
        <end position="201"/>
    </location>
</feature>
<feature type="compositionally biased region" description="Basic and acidic residues" evidence="1">
    <location>
        <begin position="28"/>
        <end position="55"/>
    </location>
</feature>
<comment type="caution">
    <text evidence="2">The sequence shown here is derived from an EMBL/GenBank/DDBJ whole genome shotgun (WGS) entry which is preliminary data.</text>
</comment>
<reference evidence="2" key="1">
    <citation type="submission" date="2022-01" db="EMBL/GenBank/DDBJ databases">
        <title>Genome Sequence Resource for Two Populations of Ditylenchus destructor, the Migratory Endoparasitic Phytonematode.</title>
        <authorList>
            <person name="Zhang H."/>
            <person name="Lin R."/>
            <person name="Xie B."/>
        </authorList>
    </citation>
    <scope>NUCLEOTIDE SEQUENCE</scope>
    <source>
        <strain evidence="2">BazhouSP</strain>
    </source>
</reference>
<dbReference type="AlphaFoldDB" id="A0AAD4N725"/>
<feature type="compositionally biased region" description="Polar residues" evidence="1">
    <location>
        <begin position="158"/>
        <end position="191"/>
    </location>
</feature>
<protein>
    <submittedName>
        <fullName evidence="2">Uncharacterized protein</fullName>
    </submittedName>
</protein>
<dbReference type="EMBL" id="JAKKPZ010000005">
    <property type="protein sequence ID" value="KAI1720588.1"/>
    <property type="molecule type" value="Genomic_DNA"/>
</dbReference>
<dbReference type="Proteomes" id="UP001201812">
    <property type="component" value="Unassembled WGS sequence"/>
</dbReference>
<proteinExistence type="predicted"/>
<evidence type="ECO:0000313" key="3">
    <source>
        <dbReference type="Proteomes" id="UP001201812"/>
    </source>
</evidence>
<keyword evidence="3" id="KW-1185">Reference proteome</keyword>
<feature type="region of interest" description="Disordered" evidence="1">
    <location>
        <begin position="112"/>
        <end position="133"/>
    </location>
</feature>
<accession>A0AAD4N725</accession>
<feature type="compositionally biased region" description="Low complexity" evidence="1">
    <location>
        <begin position="72"/>
        <end position="82"/>
    </location>
</feature>
<feature type="region of interest" description="Disordered" evidence="1">
    <location>
        <begin position="28"/>
        <end position="82"/>
    </location>
</feature>
<name>A0AAD4N725_9BILA</name>